<keyword evidence="3" id="KW-0238">DNA-binding</keyword>
<dbReference type="GO" id="GO:0003677">
    <property type="term" value="F:DNA binding"/>
    <property type="evidence" value="ECO:0007669"/>
    <property type="project" value="UniProtKB-KW"/>
</dbReference>
<dbReference type="Pfam" id="PF01420">
    <property type="entry name" value="Methylase_S"/>
    <property type="match status" value="1"/>
</dbReference>
<evidence type="ECO:0000256" key="4">
    <source>
        <dbReference type="ARBA" id="ARBA00038652"/>
    </source>
</evidence>
<evidence type="ECO:0000256" key="1">
    <source>
        <dbReference type="ARBA" id="ARBA00010923"/>
    </source>
</evidence>
<protein>
    <submittedName>
        <fullName evidence="6">Type I restriction modification DNA specificity protein</fullName>
    </submittedName>
</protein>
<evidence type="ECO:0000313" key="7">
    <source>
        <dbReference type="Proteomes" id="UP000295788"/>
    </source>
</evidence>
<keyword evidence="7" id="KW-1185">Reference proteome</keyword>
<dbReference type="Gene3D" id="3.90.220.20">
    <property type="entry name" value="DNA methylase specificity domains"/>
    <property type="match status" value="1"/>
</dbReference>
<gene>
    <name evidence="6" type="ORF">EDD72_1151</name>
</gene>
<dbReference type="OrthoDB" id="9811611at2"/>
<sequence>MWTKTISFTELKKYGRWKVELFTTSEEKMLSAFEMVKIGLLVRERKENIKPYDFPDENFNYIGLENVTPLTGELINFNPKKGNEIKSTSRVFYKGDILYGRLRPYLNKVYLAIGEVENGICSGEFHVLQPDFQKIMPHYLRTVLSSSYIQNYVKSMQTGSALPRLSIRDLLAIEIPVPPLEIQQEFENYIIEKTERLRELRREINALPNIMISKVVHSLETGSLELS</sequence>
<dbReference type="EMBL" id="SMAB01000015">
    <property type="protein sequence ID" value="TCS80777.1"/>
    <property type="molecule type" value="Genomic_DNA"/>
</dbReference>
<reference evidence="6 7" key="1">
    <citation type="submission" date="2019-03" db="EMBL/GenBank/DDBJ databases">
        <title>Genomic Encyclopedia of Type Strains, Phase IV (KMG-IV): sequencing the most valuable type-strain genomes for metagenomic binning, comparative biology and taxonomic classification.</title>
        <authorList>
            <person name="Goeker M."/>
        </authorList>
    </citation>
    <scope>NUCLEOTIDE SEQUENCE [LARGE SCALE GENOMIC DNA]</scope>
    <source>
        <strain evidence="6 7">DSM 23802</strain>
    </source>
</reference>
<dbReference type="Proteomes" id="UP000295788">
    <property type="component" value="Unassembled WGS sequence"/>
</dbReference>
<dbReference type="AlphaFoldDB" id="A0A4R3KCD5"/>
<organism evidence="6 7">
    <name type="scientific">Tepidibacillus fermentans</name>
    <dbReference type="NCBI Taxonomy" id="1281767"/>
    <lineage>
        <taxon>Bacteria</taxon>
        <taxon>Bacillati</taxon>
        <taxon>Bacillota</taxon>
        <taxon>Bacilli</taxon>
        <taxon>Bacillales</taxon>
        <taxon>Bacillaceae</taxon>
        <taxon>Tepidibacillus</taxon>
    </lineage>
</organism>
<comment type="subunit">
    <text evidence="4">The methyltransferase is composed of M and S polypeptides.</text>
</comment>
<dbReference type="PANTHER" id="PTHR43140:SF1">
    <property type="entry name" value="TYPE I RESTRICTION ENZYME ECOKI SPECIFICITY SUBUNIT"/>
    <property type="match status" value="1"/>
</dbReference>
<comment type="caution">
    <text evidence="6">The sequence shown here is derived from an EMBL/GenBank/DDBJ whole genome shotgun (WGS) entry which is preliminary data.</text>
</comment>
<dbReference type="SUPFAM" id="SSF116734">
    <property type="entry name" value="DNA methylase specificity domain"/>
    <property type="match status" value="1"/>
</dbReference>
<evidence type="ECO:0000313" key="6">
    <source>
        <dbReference type="EMBL" id="TCS80777.1"/>
    </source>
</evidence>
<dbReference type="PANTHER" id="PTHR43140">
    <property type="entry name" value="TYPE-1 RESTRICTION ENZYME ECOKI SPECIFICITY PROTEIN"/>
    <property type="match status" value="1"/>
</dbReference>
<dbReference type="RefSeq" id="WP_132769559.1">
    <property type="nucleotide sequence ID" value="NZ_SMAB01000015.1"/>
</dbReference>
<dbReference type="GO" id="GO:0009307">
    <property type="term" value="P:DNA restriction-modification system"/>
    <property type="evidence" value="ECO:0007669"/>
    <property type="project" value="UniProtKB-KW"/>
</dbReference>
<keyword evidence="2" id="KW-0680">Restriction system</keyword>
<evidence type="ECO:0000256" key="3">
    <source>
        <dbReference type="ARBA" id="ARBA00023125"/>
    </source>
</evidence>
<feature type="domain" description="Type I restriction modification DNA specificity" evidence="5">
    <location>
        <begin position="81"/>
        <end position="185"/>
    </location>
</feature>
<proteinExistence type="inferred from homology"/>
<accession>A0A4R3KCD5</accession>
<name>A0A4R3KCD5_9BACI</name>
<dbReference type="InterPro" id="IPR000055">
    <property type="entry name" value="Restrct_endonuc_typeI_TRD"/>
</dbReference>
<evidence type="ECO:0000256" key="2">
    <source>
        <dbReference type="ARBA" id="ARBA00022747"/>
    </source>
</evidence>
<dbReference type="InterPro" id="IPR044946">
    <property type="entry name" value="Restrct_endonuc_typeI_TRD_sf"/>
</dbReference>
<dbReference type="InterPro" id="IPR051212">
    <property type="entry name" value="Type-I_RE_S_subunit"/>
</dbReference>
<comment type="similarity">
    <text evidence="1">Belongs to the type-I restriction system S methylase family.</text>
</comment>
<evidence type="ECO:0000259" key="5">
    <source>
        <dbReference type="Pfam" id="PF01420"/>
    </source>
</evidence>